<dbReference type="OrthoDB" id="10248897at2759"/>
<dbReference type="Pfam" id="PF04669">
    <property type="entry name" value="PBDC1"/>
    <property type="match status" value="1"/>
</dbReference>
<evidence type="ECO:0000259" key="1">
    <source>
        <dbReference type="Pfam" id="PF04669"/>
    </source>
</evidence>
<sequence>MALSGPAPQNFDAENADNLEDIEKQFSVKVVQHLETYWAILQKVKGSTLRLTKLDDEIYEHLKRDFPDFDPAETINEEEMKSKAGKERWRKFMMAYEKRVDDYNFGTILRTNPKFEYEQDTTIFVPRFSAAQAARLFMTAINVKQDYRRVYQMECHPGPPDGERLPRCVETEVLDEADDLTRRRLRDYDTYRVKYEPAIGEPSRRGCRFAQIEITMPSESASPEADEALADLIRLLPLPTESFLTPAAAYTSMLGTHQLSTCPSRTSRGSRPCCGRLTRSLPCCIPHDGGGTRPANLYGRGVLWPIGTTASMSTITDLRENMYPPIRKLNIDVKIEIEIEIEPEIYRQQLKNSVPDAEPRISFARTPKLPRGIGPGALAGIAGIFETSSSCEIHTLLYSGTKSNYNFSAYRCSNMVELVSEAIHTVEFREAEGSLDPAWAVMWCGIVAGLPRFATQAFIPEFLEVLELCDRAKEKDGEYDIVDILDAVGDFC</sequence>
<name>A0A4Q4TPW1_9PEZI</name>
<dbReference type="GO" id="GO:0005737">
    <property type="term" value="C:cytoplasm"/>
    <property type="evidence" value="ECO:0007669"/>
    <property type="project" value="TreeGrafter"/>
</dbReference>
<protein>
    <recommendedName>
        <fullName evidence="1">Polysaccharide biosynthesis domain-containing protein</fullName>
    </recommendedName>
</protein>
<dbReference type="PANTHER" id="PTHR13410">
    <property type="entry name" value="PROTEIN PBDC1"/>
    <property type="match status" value="1"/>
</dbReference>
<accession>A0A4Q4TPW1</accession>
<dbReference type="InterPro" id="IPR008476">
    <property type="entry name" value="PBDC1_metazoa/fungi"/>
</dbReference>
<dbReference type="PANTHER" id="PTHR13410:SF9">
    <property type="entry name" value="PROTEIN PBDC1"/>
    <property type="match status" value="1"/>
</dbReference>
<dbReference type="STRING" id="155417.A0A4Q4TPW1"/>
<proteinExistence type="predicted"/>
<gene>
    <name evidence="2" type="ORF">DL764_001378</name>
</gene>
<dbReference type="Gene3D" id="1.10.3560.10">
    <property type="entry name" value="yst0336 like domain"/>
    <property type="match status" value="1"/>
</dbReference>
<comment type="caution">
    <text evidence="2">The sequence shown here is derived from an EMBL/GenBank/DDBJ whole genome shotgun (WGS) entry which is preliminary data.</text>
</comment>
<reference evidence="2 3" key="1">
    <citation type="submission" date="2018-06" db="EMBL/GenBank/DDBJ databases">
        <title>Complete Genomes of Monosporascus.</title>
        <authorList>
            <person name="Robinson A.J."/>
            <person name="Natvig D.O."/>
        </authorList>
    </citation>
    <scope>NUCLEOTIDE SEQUENCE [LARGE SCALE GENOMIC DNA]</scope>
    <source>
        <strain evidence="2 3">CBS 110550</strain>
    </source>
</reference>
<organism evidence="2 3">
    <name type="scientific">Monosporascus ibericus</name>
    <dbReference type="NCBI Taxonomy" id="155417"/>
    <lineage>
        <taxon>Eukaryota</taxon>
        <taxon>Fungi</taxon>
        <taxon>Dikarya</taxon>
        <taxon>Ascomycota</taxon>
        <taxon>Pezizomycotina</taxon>
        <taxon>Sordariomycetes</taxon>
        <taxon>Xylariomycetidae</taxon>
        <taxon>Xylariales</taxon>
        <taxon>Xylariales incertae sedis</taxon>
        <taxon>Monosporascus</taxon>
    </lineage>
</organism>
<dbReference type="EMBL" id="QJNU01000041">
    <property type="protein sequence ID" value="RYP09331.1"/>
    <property type="molecule type" value="Genomic_DNA"/>
</dbReference>
<dbReference type="Proteomes" id="UP000293360">
    <property type="component" value="Unassembled WGS sequence"/>
</dbReference>
<feature type="domain" description="Polysaccharide biosynthesis" evidence="1">
    <location>
        <begin position="22"/>
        <end position="128"/>
    </location>
</feature>
<keyword evidence="3" id="KW-1185">Reference proteome</keyword>
<dbReference type="InterPro" id="IPR023139">
    <property type="entry name" value="PBDC1-like_dom_sf"/>
</dbReference>
<dbReference type="InterPro" id="IPR021148">
    <property type="entry name" value="Polysacc_synth_dom"/>
</dbReference>
<dbReference type="AlphaFoldDB" id="A0A4Q4TPW1"/>
<evidence type="ECO:0000313" key="2">
    <source>
        <dbReference type="EMBL" id="RYP09331.1"/>
    </source>
</evidence>
<evidence type="ECO:0000313" key="3">
    <source>
        <dbReference type="Proteomes" id="UP000293360"/>
    </source>
</evidence>